<evidence type="ECO:0000313" key="1">
    <source>
        <dbReference type="EMBL" id="CDO86992.1"/>
    </source>
</evidence>
<reference evidence="1" key="2">
    <citation type="submission" date="2014-04" db="EMBL/GenBank/DDBJ databases">
        <authorList>
            <person name="Urmite Genomes U."/>
        </authorList>
    </citation>
    <scope>NUCLEOTIDE SEQUENCE</scope>
    <source>
        <strain evidence="1">DSM 44626</strain>
    </source>
</reference>
<protein>
    <submittedName>
        <fullName evidence="1">Transmembrane protein</fullName>
    </submittedName>
</protein>
<dbReference type="Proteomes" id="UP000028880">
    <property type="component" value="Unassembled WGS sequence"/>
</dbReference>
<proteinExistence type="predicted"/>
<dbReference type="InterPro" id="IPR021417">
    <property type="entry name" value="DUF3060"/>
</dbReference>
<organism evidence="1">
    <name type="scientific">Mycobacterium triplex</name>
    <dbReference type="NCBI Taxonomy" id="47839"/>
    <lineage>
        <taxon>Bacteria</taxon>
        <taxon>Bacillati</taxon>
        <taxon>Actinomycetota</taxon>
        <taxon>Actinomycetes</taxon>
        <taxon>Mycobacteriales</taxon>
        <taxon>Mycobacteriaceae</taxon>
        <taxon>Mycobacterium</taxon>
        <taxon>Mycobacterium simiae complex</taxon>
    </lineage>
</organism>
<name>A0A024JUD8_9MYCO</name>
<reference evidence="1" key="1">
    <citation type="journal article" date="2014" name="Genome Announc.">
        <title>Draft Genome Sequence of Mycobacterium triplex DSM 44626.</title>
        <authorList>
            <person name="Sassi M."/>
            <person name="Croce O."/>
            <person name="Robert C."/>
            <person name="Raoult D."/>
            <person name="Drancourt M."/>
        </authorList>
    </citation>
    <scope>NUCLEOTIDE SEQUENCE [LARGE SCALE GENOMIC DNA]</scope>
    <source>
        <strain evidence="1">DSM 44626</strain>
    </source>
</reference>
<accession>A0A024JUD8</accession>
<dbReference type="AlphaFoldDB" id="A0A024JUD8"/>
<keyword evidence="1" id="KW-0472">Membrane</keyword>
<dbReference type="Pfam" id="PF11259">
    <property type="entry name" value="DUF3060"/>
    <property type="match status" value="1"/>
</dbReference>
<sequence length="142" mass="14781" precursor="true">MHVGSVQQIPPDAKGVAVHRRTAAGSLATCVIAIAATLAALAPAAHAKNGDTHVIGQNTSQTLDCNDGTLYVNGTGNSVNALGNCWAVTVMGSGNTIIADSVTHDITVYGYDQTVFFHNGSPILWDRGRELGMVNRLQQVPA</sequence>
<dbReference type="eggNOG" id="ENOG5031MF4">
    <property type="taxonomic scope" value="Bacteria"/>
</dbReference>
<dbReference type="STRING" id="47839.BN973_01343"/>
<dbReference type="EMBL" id="HG964446">
    <property type="protein sequence ID" value="CDO86992.1"/>
    <property type="molecule type" value="Genomic_DNA"/>
</dbReference>
<keyword evidence="1" id="KW-0812">Transmembrane</keyword>
<gene>
    <name evidence="1" type="ORF">BN973_01343</name>
</gene>
<dbReference type="HOGENOM" id="CLU_137921_0_0_11"/>